<comment type="caution">
    <text evidence="6">The sequence shown here is derived from an EMBL/GenBank/DDBJ whole genome shotgun (WGS) entry which is preliminary data.</text>
</comment>
<dbReference type="PANTHER" id="PTHR42706">
    <property type="entry name" value="FORMYLTETRAHYDROFOLATE DEFORMYLASE"/>
    <property type="match status" value="1"/>
</dbReference>
<dbReference type="NCBIfam" id="TIGR00655">
    <property type="entry name" value="PurU"/>
    <property type="match status" value="1"/>
</dbReference>
<dbReference type="PANTHER" id="PTHR42706:SF1">
    <property type="entry name" value="FORMYLTETRAHYDROFOLATE DEFORMYLASE 2, MITOCHONDRIAL"/>
    <property type="match status" value="1"/>
</dbReference>
<dbReference type="InterPro" id="IPR041729">
    <property type="entry name" value="Formyl-FH4-Hydrolase_C"/>
</dbReference>
<dbReference type="PIRSF" id="PIRSF036480">
    <property type="entry name" value="FormyFH4_hydr"/>
    <property type="match status" value="1"/>
</dbReference>
<keyword evidence="2 3" id="KW-0378">Hydrolase</keyword>
<dbReference type="PROSITE" id="PS51671">
    <property type="entry name" value="ACT"/>
    <property type="match status" value="1"/>
</dbReference>
<name>A0A246HRA1_STEMA</name>
<dbReference type="GO" id="GO:0006730">
    <property type="term" value="P:one-carbon metabolic process"/>
    <property type="evidence" value="ECO:0007669"/>
    <property type="project" value="UniProtKB-KW"/>
</dbReference>
<dbReference type="GO" id="GO:0006189">
    <property type="term" value="P:'de novo' IMP biosynthetic process"/>
    <property type="evidence" value="ECO:0007669"/>
    <property type="project" value="UniProtKB-UniRule"/>
</dbReference>
<dbReference type="CDD" id="cd04875">
    <property type="entry name" value="ACT_F4HF-DF"/>
    <property type="match status" value="1"/>
</dbReference>
<keyword evidence="1 3" id="KW-0554">One-carbon metabolism</keyword>
<dbReference type="InterPro" id="IPR036477">
    <property type="entry name" value="Formyl_transf_N_sf"/>
</dbReference>
<gene>
    <name evidence="3 6" type="primary">purU</name>
    <name evidence="6" type="ORF">CEE60_03015</name>
</gene>
<comment type="catalytic activity">
    <reaction evidence="3">
        <text>(6R)-10-formyltetrahydrofolate + H2O = (6S)-5,6,7,8-tetrahydrofolate + formate + H(+)</text>
        <dbReference type="Rhea" id="RHEA:19833"/>
        <dbReference type="ChEBI" id="CHEBI:15377"/>
        <dbReference type="ChEBI" id="CHEBI:15378"/>
        <dbReference type="ChEBI" id="CHEBI:15740"/>
        <dbReference type="ChEBI" id="CHEBI:57453"/>
        <dbReference type="ChEBI" id="CHEBI:195366"/>
        <dbReference type="EC" id="3.5.1.10"/>
    </reaction>
</comment>
<dbReference type="NCBIfam" id="NF004684">
    <property type="entry name" value="PRK06027.1"/>
    <property type="match status" value="1"/>
</dbReference>
<evidence type="ECO:0000256" key="4">
    <source>
        <dbReference type="NCBIfam" id="TIGR00655"/>
    </source>
</evidence>
<dbReference type="InterPro" id="IPR002912">
    <property type="entry name" value="ACT_dom"/>
</dbReference>
<comment type="pathway">
    <text evidence="3">Purine metabolism; IMP biosynthesis via de novo pathway; formate from 10-formyl-5,6,7,8-tetrahydrofolate: step 1/1.</text>
</comment>
<dbReference type="InterPro" id="IPR002376">
    <property type="entry name" value="Formyl_transf_N"/>
</dbReference>
<dbReference type="InterPro" id="IPR004810">
    <property type="entry name" value="PurU"/>
</dbReference>
<accession>A0A246HRA1</accession>
<dbReference type="OrthoDB" id="9806170at2"/>
<dbReference type="EC" id="3.5.1.10" evidence="3 4"/>
<dbReference type="InterPro" id="IPR045865">
    <property type="entry name" value="ACT-like_dom_sf"/>
</dbReference>
<protein>
    <recommendedName>
        <fullName evidence="3 4">Formyltetrahydrofolate deformylase</fullName>
        <ecNumber evidence="3 4">3.5.1.10</ecNumber>
    </recommendedName>
    <alternativeName>
        <fullName evidence="3">Formyl-FH(4) hydrolase</fullName>
    </alternativeName>
</protein>
<dbReference type="PRINTS" id="PR01575">
    <property type="entry name" value="FFH4HYDRLASE"/>
</dbReference>
<dbReference type="AlphaFoldDB" id="A0A246HRA1"/>
<evidence type="ECO:0000256" key="3">
    <source>
        <dbReference type="HAMAP-Rule" id="MF_01927"/>
    </source>
</evidence>
<evidence type="ECO:0000256" key="2">
    <source>
        <dbReference type="ARBA" id="ARBA00022801"/>
    </source>
</evidence>
<comment type="similarity">
    <text evidence="3">Belongs to the PurU family.</text>
</comment>
<dbReference type="SUPFAM" id="SSF55021">
    <property type="entry name" value="ACT-like"/>
    <property type="match status" value="1"/>
</dbReference>
<feature type="domain" description="ACT" evidence="5">
    <location>
        <begin position="6"/>
        <end position="88"/>
    </location>
</feature>
<dbReference type="Proteomes" id="UP000198157">
    <property type="component" value="Unassembled WGS sequence"/>
</dbReference>
<keyword evidence="3" id="KW-0658">Purine biosynthesis</keyword>
<organism evidence="6 7">
    <name type="scientific">Stenotrophomonas maltophilia</name>
    <name type="common">Pseudomonas maltophilia</name>
    <name type="synonym">Xanthomonas maltophilia</name>
    <dbReference type="NCBI Taxonomy" id="40324"/>
    <lineage>
        <taxon>Bacteria</taxon>
        <taxon>Pseudomonadati</taxon>
        <taxon>Pseudomonadota</taxon>
        <taxon>Gammaproteobacteria</taxon>
        <taxon>Lysobacterales</taxon>
        <taxon>Lysobacteraceae</taxon>
        <taxon>Stenotrophomonas</taxon>
        <taxon>Stenotrophomonas maltophilia group</taxon>
    </lineage>
</organism>
<dbReference type="EMBL" id="NIVS01000007">
    <property type="protein sequence ID" value="OWQ56479.1"/>
    <property type="molecule type" value="Genomic_DNA"/>
</dbReference>
<dbReference type="Gene3D" id="3.30.70.260">
    <property type="match status" value="1"/>
</dbReference>
<dbReference type="UniPathway" id="UPA00074">
    <property type="reaction ID" value="UER00170"/>
</dbReference>
<evidence type="ECO:0000256" key="1">
    <source>
        <dbReference type="ARBA" id="ARBA00022563"/>
    </source>
</evidence>
<dbReference type="Gene3D" id="3.40.50.170">
    <property type="entry name" value="Formyl transferase, N-terminal domain"/>
    <property type="match status" value="1"/>
</dbReference>
<evidence type="ECO:0000313" key="7">
    <source>
        <dbReference type="Proteomes" id="UP000198157"/>
    </source>
</evidence>
<evidence type="ECO:0000313" key="6">
    <source>
        <dbReference type="EMBL" id="OWQ56479.1"/>
    </source>
</evidence>
<evidence type="ECO:0000259" key="5">
    <source>
        <dbReference type="PROSITE" id="PS51671"/>
    </source>
</evidence>
<feature type="active site" evidence="3">
    <location>
        <position position="227"/>
    </location>
</feature>
<proteinExistence type="inferred from homology"/>
<dbReference type="SUPFAM" id="SSF53328">
    <property type="entry name" value="Formyltransferase"/>
    <property type="match status" value="1"/>
</dbReference>
<dbReference type="Pfam" id="PF01842">
    <property type="entry name" value="ACT"/>
    <property type="match status" value="1"/>
</dbReference>
<reference evidence="6 7" key="1">
    <citation type="submission" date="2017-06" db="EMBL/GenBank/DDBJ databases">
        <authorList>
            <person name="Kim H.J."/>
            <person name="Triplett B.A."/>
        </authorList>
    </citation>
    <scope>NUCLEOTIDE SEQUENCE [LARGE SCALE GENOMIC DNA]</scope>
    <source>
        <strain evidence="6 7">13146</strain>
    </source>
</reference>
<dbReference type="GO" id="GO:0008864">
    <property type="term" value="F:formyltetrahydrofolate deformylase activity"/>
    <property type="evidence" value="ECO:0007669"/>
    <property type="project" value="UniProtKB-UniRule"/>
</dbReference>
<dbReference type="CDD" id="cd08648">
    <property type="entry name" value="FMT_core_Formyl-FH4-Hydrolase_C"/>
    <property type="match status" value="1"/>
</dbReference>
<dbReference type="HAMAP" id="MF_01927">
    <property type="entry name" value="PurU"/>
    <property type="match status" value="1"/>
</dbReference>
<dbReference type="InterPro" id="IPR044074">
    <property type="entry name" value="PurU_ACT"/>
</dbReference>
<sequence length="283" mass="31807">MRPDSILTLSCPDRTGIVYRVSGLLFELGCNILDAQQFGDDESGRFFLRVHFDRAAEQSLGDVEARMGTLAAEFGMDWQLHDARRRARLLVLVSKQGHCLNDLLFRAHSRQLQVDIAAVASNHEDFAALAGSYGVPFHHLPVNADNRVVQEQQIIDLVEREQIDLVVLARYMQILSPRLCEALAGRAINIHHSFLPSFKGAQPYHQAHARGVKIIGATAHYVTPDLDEGPIIEQDVARVDHAMTPRDLVRLGSDTESQVLARAVRRHVEHRILRNGHRTVVFR</sequence>
<dbReference type="Pfam" id="PF00551">
    <property type="entry name" value="Formyl_trans_N"/>
    <property type="match status" value="1"/>
</dbReference>
<comment type="function">
    <text evidence="3">Catalyzes the hydrolysis of 10-formyltetrahydrofolate (formyl-FH4) to formate and tetrahydrofolate (FH4).</text>
</comment>